<reference evidence="4 6" key="2">
    <citation type="submission" date="2016-10" db="EMBL/GenBank/DDBJ databases">
        <authorList>
            <person name="de Groot N.N."/>
        </authorList>
    </citation>
    <scope>NUCLEOTIDE SEQUENCE [LARGE SCALE GENOMIC DNA]</scope>
    <source>
        <strain evidence="4 6">DSM 2895</strain>
    </source>
</reference>
<keyword evidence="5" id="KW-1185">Reference proteome</keyword>
<dbReference type="STRING" id="47500.AF333_00355"/>
<evidence type="ECO:0000313" key="5">
    <source>
        <dbReference type="Proteomes" id="UP000037269"/>
    </source>
</evidence>
<dbReference type="InterPro" id="IPR050194">
    <property type="entry name" value="Glycosyltransferase_grp1"/>
</dbReference>
<evidence type="ECO:0000259" key="1">
    <source>
        <dbReference type="Pfam" id="PF00534"/>
    </source>
</evidence>
<dbReference type="SUPFAM" id="SSF53756">
    <property type="entry name" value="UDP-Glycosyltransferase/glycogen phosphorylase"/>
    <property type="match status" value="1"/>
</dbReference>
<dbReference type="Proteomes" id="UP000182836">
    <property type="component" value="Unassembled WGS sequence"/>
</dbReference>
<dbReference type="PANTHER" id="PTHR45947">
    <property type="entry name" value="SULFOQUINOVOSYL TRANSFERASE SQD2"/>
    <property type="match status" value="1"/>
</dbReference>
<dbReference type="EMBL" id="LGUG01000002">
    <property type="protein sequence ID" value="KON99229.1"/>
    <property type="molecule type" value="Genomic_DNA"/>
</dbReference>
<reference evidence="3 5" key="1">
    <citation type="submission" date="2015-07" db="EMBL/GenBank/DDBJ databases">
        <title>Fjat-14205 dsm 2895.</title>
        <authorList>
            <person name="Liu B."/>
            <person name="Wang J."/>
            <person name="Zhu Y."/>
            <person name="Liu G."/>
            <person name="Chen Q."/>
            <person name="Chen Z."/>
            <person name="Lan J."/>
            <person name="Che J."/>
            <person name="Ge C."/>
            <person name="Shi H."/>
            <person name="Pan Z."/>
            <person name="Liu X."/>
        </authorList>
    </citation>
    <scope>NUCLEOTIDE SEQUENCE [LARGE SCALE GENOMIC DNA]</scope>
    <source>
        <strain evidence="3 5">DSM 2895</strain>
    </source>
</reference>
<evidence type="ECO:0000313" key="4">
    <source>
        <dbReference type="EMBL" id="SDI59156.1"/>
    </source>
</evidence>
<evidence type="ECO:0000313" key="3">
    <source>
        <dbReference type="EMBL" id="KON99229.1"/>
    </source>
</evidence>
<dbReference type="PATRIC" id="fig|47500.12.peg.4164"/>
<gene>
    <name evidence="3" type="ORF">AF333_00355</name>
    <name evidence="4" type="ORF">SAMN04487909_105218</name>
</gene>
<dbReference type="Pfam" id="PF00534">
    <property type="entry name" value="Glycos_transf_1"/>
    <property type="match status" value="1"/>
</dbReference>
<dbReference type="OrthoDB" id="9814612at2"/>
<dbReference type="GeneID" id="42303667"/>
<evidence type="ECO:0000313" key="6">
    <source>
        <dbReference type="Proteomes" id="UP000182836"/>
    </source>
</evidence>
<name>A0A0M0HAU9_ANEMI</name>
<sequence length="422" mass="46744">MKKKVLFISDHGDPLAKLGGVQSGGQNNYVRQLALALEKQGAKVDVITHWCDAEAPRTEAFGEYCRVIRIAAGHKGFVSKNEMHDMLPAFYAEMKKLLPLHTYDIVHTHYWLSGLLGKKLEEEYGLPFVHTSHSLGIAKQKATGIRDETRLEAEREIMSIANGIVATTNNERNLIHEFVSSPAPISVIPIGVANSFQARYNRPQLRKQLGYSGPLLVFAGRLEETKGIYDLLDAFRLLIERKGAPENTKLVVAGGQLEAIDMDKRQPLDKKLKRMIQGIEHYIEFVGPKSQEELALLFNAATATIVPSYYESFGMVAAEAQACGSPVIASRVGGLQNVVNDGETGLLVEPKNAEDLSLAIEALVTNNLLAQRLGKQATRLAKRDYQWPTISERIDSVYEEVLANVTERDASFGYRLGRDAGW</sequence>
<organism evidence="3 5">
    <name type="scientific">Aneurinibacillus migulanus</name>
    <name type="common">Bacillus migulanus</name>
    <dbReference type="NCBI Taxonomy" id="47500"/>
    <lineage>
        <taxon>Bacteria</taxon>
        <taxon>Bacillati</taxon>
        <taxon>Bacillota</taxon>
        <taxon>Bacilli</taxon>
        <taxon>Bacillales</taxon>
        <taxon>Paenibacillaceae</taxon>
        <taxon>Aneurinibacillus group</taxon>
        <taxon>Aneurinibacillus</taxon>
    </lineage>
</organism>
<dbReference type="InterPro" id="IPR028098">
    <property type="entry name" value="Glyco_trans_4-like_N"/>
</dbReference>
<dbReference type="Pfam" id="PF13439">
    <property type="entry name" value="Glyco_transf_4"/>
    <property type="match status" value="1"/>
</dbReference>
<feature type="domain" description="Glycosyltransferase subfamily 4-like N-terminal" evidence="2">
    <location>
        <begin position="24"/>
        <end position="192"/>
    </location>
</feature>
<accession>A0A0M0HAU9</accession>
<protein>
    <submittedName>
        <fullName evidence="3">Glycosyl transferase family 1</fullName>
    </submittedName>
    <submittedName>
        <fullName evidence="4">Glycosyltransferase involved in cell wall bisynthesis</fullName>
    </submittedName>
</protein>
<keyword evidence="3" id="KW-0808">Transferase</keyword>
<evidence type="ECO:0000259" key="2">
    <source>
        <dbReference type="Pfam" id="PF13439"/>
    </source>
</evidence>
<dbReference type="InterPro" id="IPR001296">
    <property type="entry name" value="Glyco_trans_1"/>
</dbReference>
<proteinExistence type="predicted"/>
<dbReference type="RefSeq" id="WP_043063889.1">
    <property type="nucleotide sequence ID" value="NZ_BJOA01000073.1"/>
</dbReference>
<feature type="domain" description="Glycosyl transferase family 1" evidence="1">
    <location>
        <begin position="213"/>
        <end position="378"/>
    </location>
</feature>
<dbReference type="Proteomes" id="UP000037269">
    <property type="component" value="Unassembled WGS sequence"/>
</dbReference>
<dbReference type="EMBL" id="FNED01000005">
    <property type="protein sequence ID" value="SDI59156.1"/>
    <property type="molecule type" value="Genomic_DNA"/>
</dbReference>
<dbReference type="AlphaFoldDB" id="A0A0M0HAU9"/>
<dbReference type="PANTHER" id="PTHR45947:SF3">
    <property type="entry name" value="SULFOQUINOVOSYL TRANSFERASE SQD2"/>
    <property type="match status" value="1"/>
</dbReference>
<dbReference type="Gene3D" id="3.40.50.2000">
    <property type="entry name" value="Glycogen Phosphorylase B"/>
    <property type="match status" value="2"/>
</dbReference>
<dbReference type="GO" id="GO:0016757">
    <property type="term" value="F:glycosyltransferase activity"/>
    <property type="evidence" value="ECO:0007669"/>
    <property type="project" value="InterPro"/>
</dbReference>